<evidence type="ECO:0000256" key="4">
    <source>
        <dbReference type="ARBA" id="ARBA00022964"/>
    </source>
</evidence>
<accession>A0A9E5JTY8</accession>
<dbReference type="PANTHER" id="PTHR10869:SF247">
    <property type="entry name" value="FE2OG DIOXYGENASE DOMAIN-CONTAINING PROTEIN"/>
    <property type="match status" value="1"/>
</dbReference>
<keyword evidence="3" id="KW-0847">Vitamin C</keyword>
<evidence type="ECO:0000313" key="8">
    <source>
        <dbReference type="EMBL" id="NHO65446.1"/>
    </source>
</evidence>
<dbReference type="Proteomes" id="UP000787472">
    <property type="component" value="Unassembled WGS sequence"/>
</dbReference>
<organism evidence="8 9">
    <name type="scientific">Pseudomaricurvus hydrocarbonicus</name>
    <dbReference type="NCBI Taxonomy" id="1470433"/>
    <lineage>
        <taxon>Bacteria</taxon>
        <taxon>Pseudomonadati</taxon>
        <taxon>Pseudomonadota</taxon>
        <taxon>Gammaproteobacteria</taxon>
        <taxon>Cellvibrionales</taxon>
        <taxon>Cellvibrionaceae</taxon>
        <taxon>Pseudomaricurvus</taxon>
    </lineage>
</organism>
<name>A0A9E5JTY8_9GAMM</name>
<reference evidence="8" key="1">
    <citation type="submission" date="2020-03" db="EMBL/GenBank/DDBJ databases">
        <authorList>
            <person name="Guo F."/>
        </authorList>
    </citation>
    <scope>NUCLEOTIDE SEQUENCE</scope>
    <source>
        <strain evidence="8">JCM 30134</strain>
    </source>
</reference>
<evidence type="ECO:0000256" key="5">
    <source>
        <dbReference type="ARBA" id="ARBA00023002"/>
    </source>
</evidence>
<evidence type="ECO:0000313" key="9">
    <source>
        <dbReference type="Proteomes" id="UP000787472"/>
    </source>
</evidence>
<evidence type="ECO:0000256" key="1">
    <source>
        <dbReference type="ARBA" id="ARBA00001961"/>
    </source>
</evidence>
<evidence type="ECO:0000256" key="2">
    <source>
        <dbReference type="ARBA" id="ARBA00022723"/>
    </source>
</evidence>
<keyword evidence="5" id="KW-0560">Oxidoreductase</keyword>
<evidence type="ECO:0000256" key="3">
    <source>
        <dbReference type="ARBA" id="ARBA00022896"/>
    </source>
</evidence>
<dbReference type="InterPro" id="IPR005123">
    <property type="entry name" value="Oxoglu/Fe-dep_dioxygenase_dom"/>
</dbReference>
<proteinExistence type="predicted"/>
<dbReference type="AlphaFoldDB" id="A0A9E5JTY8"/>
<dbReference type="InterPro" id="IPR006620">
    <property type="entry name" value="Pro_4_hyd_alph"/>
</dbReference>
<keyword evidence="2" id="KW-0479">Metal-binding</keyword>
<dbReference type="PANTHER" id="PTHR10869">
    <property type="entry name" value="PROLYL 4-HYDROXYLASE ALPHA SUBUNIT"/>
    <property type="match status" value="1"/>
</dbReference>
<comment type="cofactor">
    <cofactor evidence="1">
        <name>L-ascorbate</name>
        <dbReference type="ChEBI" id="CHEBI:38290"/>
    </cofactor>
</comment>
<protein>
    <submittedName>
        <fullName evidence="8">2OG-Fe(II) oxygenase</fullName>
    </submittedName>
</protein>
<dbReference type="GO" id="GO:0005506">
    <property type="term" value="F:iron ion binding"/>
    <property type="evidence" value="ECO:0007669"/>
    <property type="project" value="InterPro"/>
</dbReference>
<keyword evidence="4" id="KW-0223">Dioxygenase</keyword>
<dbReference type="RefSeq" id="WP_167184349.1">
    <property type="nucleotide sequence ID" value="NZ_JAAONZ010000004.1"/>
</dbReference>
<evidence type="ECO:0000259" key="7">
    <source>
        <dbReference type="PROSITE" id="PS51471"/>
    </source>
</evidence>
<dbReference type="Gene3D" id="2.60.120.620">
    <property type="entry name" value="q2cbj1_9rhob like domain"/>
    <property type="match status" value="1"/>
</dbReference>
<comment type="caution">
    <text evidence="8">The sequence shown here is derived from an EMBL/GenBank/DDBJ whole genome shotgun (WGS) entry which is preliminary data.</text>
</comment>
<dbReference type="GO" id="GO:0031418">
    <property type="term" value="F:L-ascorbic acid binding"/>
    <property type="evidence" value="ECO:0007669"/>
    <property type="project" value="UniProtKB-KW"/>
</dbReference>
<keyword evidence="6" id="KW-0408">Iron</keyword>
<dbReference type="InterPro" id="IPR045054">
    <property type="entry name" value="P4HA-like"/>
</dbReference>
<dbReference type="EMBL" id="JAAONZ010000004">
    <property type="protein sequence ID" value="NHO65446.1"/>
    <property type="molecule type" value="Genomic_DNA"/>
</dbReference>
<dbReference type="GO" id="GO:0004656">
    <property type="term" value="F:procollagen-proline 4-dioxygenase activity"/>
    <property type="evidence" value="ECO:0007669"/>
    <property type="project" value="TreeGrafter"/>
</dbReference>
<evidence type="ECO:0000256" key="6">
    <source>
        <dbReference type="ARBA" id="ARBA00023004"/>
    </source>
</evidence>
<dbReference type="SMART" id="SM00702">
    <property type="entry name" value="P4Hc"/>
    <property type="match status" value="1"/>
</dbReference>
<keyword evidence="9" id="KW-1185">Reference proteome</keyword>
<dbReference type="PROSITE" id="PS51471">
    <property type="entry name" value="FE2OG_OXY"/>
    <property type="match status" value="1"/>
</dbReference>
<sequence length="259" mass="29019">MTRSISQQFYVVAHEPGAENPSLPTWGNRSENPIKLTKDYPTEVVIRQPVADVPGAYQLLNVLTAAECKRFLELTESLGYLPDAAVSLPRDIRHNDNVVWVTDQQTDTLIWQRVTSLANQQLEIFGGQKALGLNARFRFYRYQPGDFFKPHSDGAWPGSRIINGELITNAYPDRYSFMTFLIFLNEDFEGGATRFLVNADNSSQPARQGSPVKAVDVRTPAGGVLCFPHGAHPLHCIHSSEPIQQGIKYIIRTDMLFAL</sequence>
<gene>
    <name evidence="8" type="ORF">G8770_07830</name>
</gene>
<feature type="domain" description="Fe2OG dioxygenase" evidence="7">
    <location>
        <begin position="132"/>
        <end position="259"/>
    </location>
</feature>